<proteinExistence type="predicted"/>
<reference evidence="1" key="1">
    <citation type="submission" date="2014-11" db="EMBL/GenBank/DDBJ databases">
        <authorList>
            <person name="Amaro Gonzalez C."/>
        </authorList>
    </citation>
    <scope>NUCLEOTIDE SEQUENCE</scope>
</reference>
<protein>
    <submittedName>
        <fullName evidence="1">Uncharacterized protein</fullName>
    </submittedName>
</protein>
<organism evidence="1">
    <name type="scientific">Anguilla anguilla</name>
    <name type="common">European freshwater eel</name>
    <name type="synonym">Muraena anguilla</name>
    <dbReference type="NCBI Taxonomy" id="7936"/>
    <lineage>
        <taxon>Eukaryota</taxon>
        <taxon>Metazoa</taxon>
        <taxon>Chordata</taxon>
        <taxon>Craniata</taxon>
        <taxon>Vertebrata</taxon>
        <taxon>Euteleostomi</taxon>
        <taxon>Actinopterygii</taxon>
        <taxon>Neopterygii</taxon>
        <taxon>Teleostei</taxon>
        <taxon>Anguilliformes</taxon>
        <taxon>Anguillidae</taxon>
        <taxon>Anguilla</taxon>
    </lineage>
</organism>
<dbReference type="EMBL" id="GBXM01024287">
    <property type="protein sequence ID" value="JAH84290.1"/>
    <property type="molecule type" value="Transcribed_RNA"/>
</dbReference>
<accession>A0A0E9W407</accession>
<name>A0A0E9W407_ANGAN</name>
<dbReference type="AlphaFoldDB" id="A0A0E9W407"/>
<sequence length="37" mass="4114">MVMCSSALALFCRDRVISVRLNVGQINTEFRVGARLS</sequence>
<evidence type="ECO:0000313" key="1">
    <source>
        <dbReference type="EMBL" id="JAH84290.1"/>
    </source>
</evidence>
<reference evidence="1" key="2">
    <citation type="journal article" date="2015" name="Fish Shellfish Immunol.">
        <title>Early steps in the European eel (Anguilla anguilla)-Vibrio vulnificus interaction in the gills: Role of the RtxA13 toxin.</title>
        <authorList>
            <person name="Callol A."/>
            <person name="Pajuelo D."/>
            <person name="Ebbesson L."/>
            <person name="Teles M."/>
            <person name="MacKenzie S."/>
            <person name="Amaro C."/>
        </authorList>
    </citation>
    <scope>NUCLEOTIDE SEQUENCE</scope>
</reference>